<evidence type="ECO:0000313" key="2">
    <source>
        <dbReference type="Proteomes" id="UP000295083"/>
    </source>
</evidence>
<keyword evidence="2" id="KW-1185">Reference proteome</keyword>
<organism evidence="1 2">
    <name type="scientific">Colletotrichum spinosum</name>
    <dbReference type="NCBI Taxonomy" id="1347390"/>
    <lineage>
        <taxon>Eukaryota</taxon>
        <taxon>Fungi</taxon>
        <taxon>Dikarya</taxon>
        <taxon>Ascomycota</taxon>
        <taxon>Pezizomycotina</taxon>
        <taxon>Sordariomycetes</taxon>
        <taxon>Hypocreomycetidae</taxon>
        <taxon>Glomerellales</taxon>
        <taxon>Glomerellaceae</taxon>
        <taxon>Colletotrichum</taxon>
        <taxon>Colletotrichum orbiculare species complex</taxon>
    </lineage>
</organism>
<reference evidence="1 2" key="1">
    <citation type="submission" date="2018-11" db="EMBL/GenBank/DDBJ databases">
        <title>Genome sequence and assembly of Colletotrichum spinosum.</title>
        <authorList>
            <person name="Gan P."/>
            <person name="Shirasu K."/>
        </authorList>
    </citation>
    <scope>NUCLEOTIDE SEQUENCE [LARGE SCALE GENOMIC DNA]</scope>
    <source>
        <strain evidence="1 2">CBS 515.97</strain>
    </source>
</reference>
<accession>A0A4R8Q3U8</accession>
<dbReference type="AlphaFoldDB" id="A0A4R8Q3U8"/>
<dbReference type="Proteomes" id="UP000295083">
    <property type="component" value="Unassembled WGS sequence"/>
</dbReference>
<dbReference type="EMBL" id="QAPG01000070">
    <property type="protein sequence ID" value="TDZ32992.1"/>
    <property type="molecule type" value="Genomic_DNA"/>
</dbReference>
<proteinExistence type="predicted"/>
<gene>
    <name evidence="1" type="ORF">C8035_v006247</name>
</gene>
<protein>
    <submittedName>
        <fullName evidence="1">Uncharacterized protein</fullName>
    </submittedName>
</protein>
<comment type="caution">
    <text evidence="1">The sequence shown here is derived from an EMBL/GenBank/DDBJ whole genome shotgun (WGS) entry which is preliminary data.</text>
</comment>
<name>A0A4R8Q3U8_9PEZI</name>
<sequence>MPGLLELNDTSIHVENGDTRRDSSSFSCGHPFNVRIASGGQPRADVRPVIFNSQLDERWHDVKSYFARRWRCGNLSPFGTGCRTGALMNKGAVPSDDDRLSGKECVMLGAAAALSGKTSRLRDEETFPKGRTWAVTNVWSIKLIE</sequence>
<evidence type="ECO:0000313" key="1">
    <source>
        <dbReference type="EMBL" id="TDZ32992.1"/>
    </source>
</evidence>